<protein>
    <submittedName>
        <fullName evidence="1">Uncharacterized protein</fullName>
    </submittedName>
</protein>
<evidence type="ECO:0000313" key="1">
    <source>
        <dbReference type="EMBL" id="PWN46978.1"/>
    </source>
</evidence>
<name>A0ACD0NME7_9BASI</name>
<organism evidence="1 2">
    <name type="scientific">Violaceomyces palustris</name>
    <dbReference type="NCBI Taxonomy" id="1673888"/>
    <lineage>
        <taxon>Eukaryota</taxon>
        <taxon>Fungi</taxon>
        <taxon>Dikarya</taxon>
        <taxon>Basidiomycota</taxon>
        <taxon>Ustilaginomycotina</taxon>
        <taxon>Ustilaginomycetes</taxon>
        <taxon>Violaceomycetales</taxon>
        <taxon>Violaceomycetaceae</taxon>
        <taxon>Violaceomyces</taxon>
    </lineage>
</organism>
<dbReference type="EMBL" id="KZ820602">
    <property type="protein sequence ID" value="PWN46978.1"/>
    <property type="molecule type" value="Genomic_DNA"/>
</dbReference>
<sequence>MSDIEERPPTTVLLLRTPVPTSQGTDPYHDAFGSFCLPSFASSALESGSSTPLPNHPLGPLSTATDHQAVDLLKSALSTSPTGRRRGKFIKDTHRLMTHHLAYPVTAEGEEIEIEYCVTSFPILDHQLVNTKGLSDTILRGHSNGFPYRGVIVTSQRAVEAWVEAGRRAQEALRNSGKKAAQSPTQWNRIPFFAVGPATATALRNIALPPWLRPRLVMGGEATGTGEALGNYVVKHFSSPSLIDASKPREVFDPPTPILYLVGDKNAPTIPQLLASAPQGPIAYEEIQCYETCLDPDFFESCEALAKSLPTLHSRPASRRPSNGSLSRPGSRRPSGGQMNGQADSIKPNGNRSGQSSRRPSNGSIHEAEGGGNVGSFQTKNGVLGSLNKPAGMSALPASPVTATVPLPAQSGLPVAPTVSLEPESLSAAEEDSLLRTLQNRASTAAATTATTSTTTAPRKASAKPEWIVFFSPSGVGYALDEFRKRRWLPPAPPNLPARVEADFDKVVDLSKSSPPPSPKSRTSSSVKTNTRYPRIAVLGPTTKKWMIEHLGIEPDAMAFKPGPKELKDAIEQAELKLRRCGRR</sequence>
<evidence type="ECO:0000313" key="2">
    <source>
        <dbReference type="Proteomes" id="UP000245626"/>
    </source>
</evidence>
<reference evidence="1 2" key="1">
    <citation type="journal article" date="2018" name="Mol. Biol. Evol.">
        <title>Broad Genomic Sampling Reveals a Smut Pathogenic Ancestry of the Fungal Clade Ustilaginomycotina.</title>
        <authorList>
            <person name="Kijpornyongpan T."/>
            <person name="Mondo S.J."/>
            <person name="Barry K."/>
            <person name="Sandor L."/>
            <person name="Lee J."/>
            <person name="Lipzen A."/>
            <person name="Pangilinan J."/>
            <person name="LaButti K."/>
            <person name="Hainaut M."/>
            <person name="Henrissat B."/>
            <person name="Grigoriev I.V."/>
            <person name="Spatafora J.W."/>
            <person name="Aime M.C."/>
        </authorList>
    </citation>
    <scope>NUCLEOTIDE SEQUENCE [LARGE SCALE GENOMIC DNA]</scope>
    <source>
        <strain evidence="1 2">SA 807</strain>
    </source>
</reference>
<dbReference type="Proteomes" id="UP000245626">
    <property type="component" value="Unassembled WGS sequence"/>
</dbReference>
<gene>
    <name evidence="1" type="ORF">IE53DRAFT_322005</name>
</gene>
<accession>A0ACD0NME7</accession>
<proteinExistence type="predicted"/>
<keyword evidence="2" id="KW-1185">Reference proteome</keyword>